<dbReference type="InterPro" id="IPR029044">
    <property type="entry name" value="Nucleotide-diphossugar_trans"/>
</dbReference>
<evidence type="ECO:0000259" key="1">
    <source>
        <dbReference type="Pfam" id="PF13712"/>
    </source>
</evidence>
<dbReference type="Proteomes" id="UP000578688">
    <property type="component" value="Unassembled WGS sequence"/>
</dbReference>
<organism evidence="2 3">
    <name type="scientific">Phytopseudomonas flavescens</name>
    <dbReference type="NCBI Taxonomy" id="29435"/>
    <lineage>
        <taxon>Bacteria</taxon>
        <taxon>Pseudomonadati</taxon>
        <taxon>Pseudomonadota</taxon>
        <taxon>Gammaproteobacteria</taxon>
        <taxon>Pseudomonadales</taxon>
        <taxon>Pseudomonadaceae</taxon>
        <taxon>Phytopseudomonas</taxon>
    </lineage>
</organism>
<feature type="domain" description="Streptomycin biosynthesis protein StrF" evidence="1">
    <location>
        <begin position="6"/>
        <end position="211"/>
    </location>
</feature>
<comment type="caution">
    <text evidence="2">The sequence shown here is derived from an EMBL/GenBank/DDBJ whole genome shotgun (WGS) entry which is preliminary data.</text>
</comment>
<dbReference type="AlphaFoldDB" id="A0A7Y9XRP0"/>
<dbReference type="SUPFAM" id="SSF53448">
    <property type="entry name" value="Nucleotide-diphospho-sugar transferases"/>
    <property type="match status" value="1"/>
</dbReference>
<name>A0A7Y9XRP0_9GAMM</name>
<dbReference type="EMBL" id="JACBYV010000001">
    <property type="protein sequence ID" value="NYH75211.1"/>
    <property type="molecule type" value="Genomic_DNA"/>
</dbReference>
<accession>A0A7Y9XRP0</accession>
<evidence type="ECO:0000313" key="2">
    <source>
        <dbReference type="EMBL" id="NYH75211.1"/>
    </source>
</evidence>
<dbReference type="Gene3D" id="3.90.550.10">
    <property type="entry name" value="Spore Coat Polysaccharide Biosynthesis Protein SpsA, Chain A"/>
    <property type="match status" value="1"/>
</dbReference>
<proteinExistence type="predicted"/>
<dbReference type="RefSeq" id="WP_179539299.1">
    <property type="nucleotide sequence ID" value="NZ_JACBYV010000001.1"/>
</dbReference>
<gene>
    <name evidence="2" type="ORF">FHR27_003821</name>
</gene>
<sequence>MISIVICSAQSARLQAVASNIAATIGVEYELIAVDNSVEGRGLCEVYNEGASRASHEFICFVHEDVEFLSAGWGQLAISHFAADTELAMIGLAGSRYKARVPSGWHSGDEDDLCINVRHGVSREGATLAFAKPDAYAAASCVPVVALDGVWMFVRRSVWAAVRFDERLRGFHFYDVDFSLRVAQVGKVGVAFDIDLLHFSLGSFREAWALHALAYAADPPVQMPMHSVSDMSEAQIRRKEALAVRYWLRLLRRAHLPLSIRLRWLRGVRIRRYPSLWRVALRFLLR</sequence>
<dbReference type="InterPro" id="IPR059123">
    <property type="entry name" value="StrF_dom"/>
</dbReference>
<reference evidence="2 3" key="1">
    <citation type="submission" date="2020-07" db="EMBL/GenBank/DDBJ databases">
        <title>Genomic analyses of the natural microbiome of Caenorhabditis elegans.</title>
        <authorList>
            <person name="Samuel B."/>
        </authorList>
    </citation>
    <scope>NUCLEOTIDE SEQUENCE [LARGE SCALE GENOMIC DNA]</scope>
    <source>
        <strain evidence="2 3">BIGb0408</strain>
    </source>
</reference>
<dbReference type="Pfam" id="PF13712">
    <property type="entry name" value="Glyco_tranf_2_5"/>
    <property type="match status" value="1"/>
</dbReference>
<evidence type="ECO:0000313" key="3">
    <source>
        <dbReference type="Proteomes" id="UP000578688"/>
    </source>
</evidence>
<keyword evidence="3" id="KW-1185">Reference proteome</keyword>
<protein>
    <submittedName>
        <fullName evidence="2">Putative membrane protein</fullName>
    </submittedName>
</protein>